<keyword evidence="3" id="KW-1185">Reference proteome</keyword>
<dbReference type="PROSITE" id="PS51186">
    <property type="entry name" value="GNAT"/>
    <property type="match status" value="1"/>
</dbReference>
<dbReference type="EMBL" id="JBHUCM010000020">
    <property type="protein sequence ID" value="MFD1540891.1"/>
    <property type="molecule type" value="Genomic_DNA"/>
</dbReference>
<dbReference type="GO" id="GO:0016746">
    <property type="term" value="F:acyltransferase activity"/>
    <property type="evidence" value="ECO:0007669"/>
    <property type="project" value="UniProtKB-KW"/>
</dbReference>
<keyword evidence="2" id="KW-0808">Transferase</keyword>
<sequence>MREIVTYVEMVTAGQLNAGEVVPGLALEPLDRGSSLVIDLQARIGAPYGWASARRSEQEWSTWFARHPARMFWLLSLDGEPVGMAAYDVHPGEEVEIETFGLLPEFTGKNLGGYALTLTIERAWRLTPSVRRVWLHTSSLDHPHALPNYHRRGFHTYKTEVGERG</sequence>
<reference evidence="3" key="1">
    <citation type="journal article" date="2019" name="Int. J. Syst. Evol. Microbiol.">
        <title>The Global Catalogue of Microorganisms (GCM) 10K type strain sequencing project: providing services to taxonomists for standard genome sequencing and annotation.</title>
        <authorList>
            <consortium name="The Broad Institute Genomics Platform"/>
            <consortium name="The Broad Institute Genome Sequencing Center for Infectious Disease"/>
            <person name="Wu L."/>
            <person name="Ma J."/>
        </authorList>
    </citation>
    <scope>NUCLEOTIDE SEQUENCE [LARGE SCALE GENOMIC DNA]</scope>
    <source>
        <strain evidence="3">CGMCC 1.15399</strain>
    </source>
</reference>
<dbReference type="CDD" id="cd04301">
    <property type="entry name" value="NAT_SF"/>
    <property type="match status" value="1"/>
</dbReference>
<name>A0ABW4GE58_9ACTN</name>
<keyword evidence="2" id="KW-0012">Acyltransferase</keyword>
<comment type="caution">
    <text evidence="2">The sequence shown here is derived from an EMBL/GenBank/DDBJ whole genome shotgun (WGS) entry which is preliminary data.</text>
</comment>
<protein>
    <submittedName>
        <fullName evidence="2">GNAT family N-acetyltransferase</fullName>
        <ecNumber evidence="2">2.3.-.-</ecNumber>
    </submittedName>
</protein>
<evidence type="ECO:0000313" key="3">
    <source>
        <dbReference type="Proteomes" id="UP001597097"/>
    </source>
</evidence>
<dbReference type="Gene3D" id="3.40.630.30">
    <property type="match status" value="1"/>
</dbReference>
<dbReference type="Pfam" id="PF00583">
    <property type="entry name" value="Acetyltransf_1"/>
    <property type="match status" value="1"/>
</dbReference>
<proteinExistence type="predicted"/>
<accession>A0ABW4GE58</accession>
<dbReference type="InterPro" id="IPR000182">
    <property type="entry name" value="GNAT_dom"/>
</dbReference>
<dbReference type="InterPro" id="IPR016181">
    <property type="entry name" value="Acyl_CoA_acyltransferase"/>
</dbReference>
<dbReference type="EC" id="2.3.-.-" evidence="2"/>
<gene>
    <name evidence="2" type="ORF">ACFSJ0_27800</name>
</gene>
<dbReference type="RefSeq" id="WP_308127156.1">
    <property type="nucleotide sequence ID" value="NZ_JAHKRM010000014.1"/>
</dbReference>
<dbReference type="Proteomes" id="UP001597097">
    <property type="component" value="Unassembled WGS sequence"/>
</dbReference>
<evidence type="ECO:0000259" key="1">
    <source>
        <dbReference type="PROSITE" id="PS51186"/>
    </source>
</evidence>
<organism evidence="2 3">
    <name type="scientific">Nonomuraea guangzhouensis</name>
    <dbReference type="NCBI Taxonomy" id="1291555"/>
    <lineage>
        <taxon>Bacteria</taxon>
        <taxon>Bacillati</taxon>
        <taxon>Actinomycetota</taxon>
        <taxon>Actinomycetes</taxon>
        <taxon>Streptosporangiales</taxon>
        <taxon>Streptosporangiaceae</taxon>
        <taxon>Nonomuraea</taxon>
    </lineage>
</organism>
<evidence type="ECO:0000313" key="2">
    <source>
        <dbReference type="EMBL" id="MFD1540891.1"/>
    </source>
</evidence>
<dbReference type="SUPFAM" id="SSF55729">
    <property type="entry name" value="Acyl-CoA N-acyltransferases (Nat)"/>
    <property type="match status" value="1"/>
</dbReference>
<feature type="domain" description="N-acetyltransferase" evidence="1">
    <location>
        <begin position="25"/>
        <end position="165"/>
    </location>
</feature>